<dbReference type="GO" id="GO:0015074">
    <property type="term" value="P:DNA integration"/>
    <property type="evidence" value="ECO:0007669"/>
    <property type="project" value="InterPro"/>
</dbReference>
<proteinExistence type="predicted"/>
<dbReference type="InterPro" id="IPR001584">
    <property type="entry name" value="Integrase_cat-core"/>
</dbReference>
<protein>
    <recommendedName>
        <fullName evidence="1">Integrase catalytic domain-containing protein</fullName>
    </recommendedName>
</protein>
<dbReference type="PROSITE" id="PS50994">
    <property type="entry name" value="INTEGRASE"/>
    <property type="match status" value="1"/>
</dbReference>
<dbReference type="SUPFAM" id="SSF53098">
    <property type="entry name" value="Ribonuclease H-like"/>
    <property type="match status" value="1"/>
</dbReference>
<dbReference type="InterPro" id="IPR057670">
    <property type="entry name" value="SH3_retrovirus"/>
</dbReference>
<evidence type="ECO:0000259" key="1">
    <source>
        <dbReference type="PROSITE" id="PS50994"/>
    </source>
</evidence>
<sequence>MVDGKWKRERFREKYWYQWDRCNAIVLSWLMNYVAQNLISGIAYTMNAQTVWEELRERFDKVDGSRSFNLHTDIATLTQGTLSISTYYSKLKDLWNEFEALVPLPGCDCPKSKDFVVFLQRLKLYQFSMGLNANYQARSQILLMSPLPTVNQAYAMLMSDENQKAIVANSGILGVSPPNINSGRYDSTALYSSKTRGNQKFRKNYNLYYEVCKMKGHTKENYYKIVGYPSDFKYKKKWGVGGSSAYNAITETSSIHVHSPTQKMSAQVIGQYMETQPAQREVQATHLGVQNQNPQLGACTFTKEQYDQIVQLLHKVSPSTASANTTGKSSIFLVSDSKPDWIIDTGATNHMVTDINLINKYSISEPIVPKKVFLPNRDITHVAYIGTSSISANNCLMNDFSNGKVKAIGKEDNGLYLLLKHNARTIKAFTLAAQGREAVDITLWTLGIVHQRTCAYTPQQNGVAERKHRYILEVTRAIRFQVHIPIKFWRQCVLAAVYLINKMPSPLMDGVSPYERLYAKKPDLGHLRVIGFLCYAKQVHEADKLLSRVNPTVHMGYSPTQKGYILYDLTSHSFIVSKDVAFREEVFPFSSTKSVPPPLFVDSHSSSYHSEPPGIAHTLNDPAAIEVENEDLTQRVCQSPDVGNPIRSRCVDTTTSSQSTSVYLVTQDTNPTLRKSTRTKQPPIWMKDFVSLNNHKDVPYAISNYLSYDTLSPKYQTYIEATSTIVEPSSYEEAIKDPKWVEAMKAEITALEDNHT</sequence>
<dbReference type="KEGG" id="nta:107791056"/>
<gene>
    <name evidence="2" type="primary">LOC107791056</name>
</gene>
<accession>A0A1S3ZVW3</accession>
<dbReference type="RefSeq" id="XP_016468536.1">
    <property type="nucleotide sequence ID" value="XM_016613050.1"/>
</dbReference>
<dbReference type="PANTHER" id="PTHR34222">
    <property type="entry name" value="GAG_PRE-INTEGRS DOMAIN-CONTAINING PROTEIN"/>
    <property type="match status" value="1"/>
</dbReference>
<dbReference type="OrthoDB" id="1305730at2759"/>
<evidence type="ECO:0000313" key="2">
    <source>
        <dbReference type="RefSeq" id="XP_016468536.1"/>
    </source>
</evidence>
<dbReference type="InterPro" id="IPR036397">
    <property type="entry name" value="RNaseH_sf"/>
</dbReference>
<dbReference type="Gene3D" id="3.30.420.10">
    <property type="entry name" value="Ribonuclease H-like superfamily/Ribonuclease H"/>
    <property type="match status" value="1"/>
</dbReference>
<reference evidence="2" key="1">
    <citation type="submission" date="2025-08" db="UniProtKB">
        <authorList>
            <consortium name="RefSeq"/>
        </authorList>
    </citation>
    <scope>IDENTIFICATION</scope>
</reference>
<dbReference type="PANTHER" id="PTHR34222:SF97">
    <property type="entry name" value="CATALYTIC REGION, PUTATIVE-RELATED"/>
    <property type="match status" value="1"/>
</dbReference>
<dbReference type="InterPro" id="IPR012337">
    <property type="entry name" value="RNaseH-like_sf"/>
</dbReference>
<organism evidence="2">
    <name type="scientific">Nicotiana tabacum</name>
    <name type="common">Common tobacco</name>
    <dbReference type="NCBI Taxonomy" id="4097"/>
    <lineage>
        <taxon>Eukaryota</taxon>
        <taxon>Viridiplantae</taxon>
        <taxon>Streptophyta</taxon>
        <taxon>Embryophyta</taxon>
        <taxon>Tracheophyta</taxon>
        <taxon>Spermatophyta</taxon>
        <taxon>Magnoliopsida</taxon>
        <taxon>eudicotyledons</taxon>
        <taxon>Gunneridae</taxon>
        <taxon>Pentapetalae</taxon>
        <taxon>asterids</taxon>
        <taxon>lamiids</taxon>
        <taxon>Solanales</taxon>
        <taxon>Solanaceae</taxon>
        <taxon>Nicotianoideae</taxon>
        <taxon>Nicotianeae</taxon>
        <taxon>Nicotiana</taxon>
    </lineage>
</organism>
<dbReference type="AlphaFoldDB" id="A0A1S3ZVW3"/>
<name>A0A1S3ZVW3_TOBAC</name>
<feature type="domain" description="Integrase catalytic" evidence="1">
    <location>
        <begin position="335"/>
        <end position="521"/>
    </location>
</feature>
<dbReference type="PaxDb" id="4097-A0A1S3ZVW3"/>
<dbReference type="Pfam" id="PF25597">
    <property type="entry name" value="SH3_retrovirus"/>
    <property type="match status" value="1"/>
</dbReference>
<dbReference type="GO" id="GO:0003676">
    <property type="term" value="F:nucleic acid binding"/>
    <property type="evidence" value="ECO:0007669"/>
    <property type="project" value="InterPro"/>
</dbReference>